<organism evidence="1 2">
    <name type="scientific">Desulfoluna limicola</name>
    <dbReference type="NCBI Taxonomy" id="2810562"/>
    <lineage>
        <taxon>Bacteria</taxon>
        <taxon>Pseudomonadati</taxon>
        <taxon>Thermodesulfobacteriota</taxon>
        <taxon>Desulfobacteria</taxon>
        <taxon>Desulfobacterales</taxon>
        <taxon>Desulfolunaceae</taxon>
        <taxon>Desulfoluna</taxon>
    </lineage>
</organism>
<dbReference type="RefSeq" id="WP_236892487.1">
    <property type="nucleotide sequence ID" value="NZ_AP024488.1"/>
</dbReference>
<name>A0ABM7PGA7_9BACT</name>
<protein>
    <submittedName>
        <fullName evidence="1">Uncharacterized protein</fullName>
    </submittedName>
</protein>
<reference evidence="1 2" key="1">
    <citation type="submission" date="2021-02" db="EMBL/GenBank/DDBJ databases">
        <title>Complete genome of Desulfoluna sp. strain ASN36.</title>
        <authorList>
            <person name="Takahashi A."/>
            <person name="Kojima H."/>
            <person name="Fukui M."/>
        </authorList>
    </citation>
    <scope>NUCLEOTIDE SEQUENCE [LARGE SCALE GENOMIC DNA]</scope>
    <source>
        <strain evidence="1 2">ASN36</strain>
    </source>
</reference>
<proteinExistence type="predicted"/>
<dbReference type="Proteomes" id="UP001320148">
    <property type="component" value="Chromosome"/>
</dbReference>
<gene>
    <name evidence="1" type="ORF">DSLASN_17610</name>
</gene>
<sequence length="79" mass="8409">MSVPVTTRSLADLYLSQGYGKEARDAYAFLLDRSPGDEGLKCGLDKAQALVNASKKAEVGVLLEEWVALVRHGKGGGTE</sequence>
<evidence type="ECO:0000313" key="1">
    <source>
        <dbReference type="EMBL" id="BCS96129.1"/>
    </source>
</evidence>
<dbReference type="EMBL" id="AP024488">
    <property type="protein sequence ID" value="BCS96129.1"/>
    <property type="molecule type" value="Genomic_DNA"/>
</dbReference>
<evidence type="ECO:0000313" key="2">
    <source>
        <dbReference type="Proteomes" id="UP001320148"/>
    </source>
</evidence>
<keyword evidence="2" id="KW-1185">Reference proteome</keyword>
<accession>A0ABM7PGA7</accession>